<dbReference type="RefSeq" id="WP_090978869.1">
    <property type="nucleotide sequence ID" value="NZ_FOJM01000001.1"/>
</dbReference>
<dbReference type="AlphaFoldDB" id="A0A1I0SEH5"/>
<dbReference type="InterPro" id="IPR007712">
    <property type="entry name" value="RelE/ParE_toxin"/>
</dbReference>
<sequence length="100" mass="11798">MAKFSSSNKALQDLSEIWDYTYDVWSENQADKYYKLLIEFCNQIAKKPEKGRNYIETNQNILGFKAGEYIIFYLIIDNVEIEIVRILHAKIDLRAKLTDL</sequence>
<keyword evidence="5" id="KW-1185">Reference proteome</keyword>
<dbReference type="Proteomes" id="UP000198836">
    <property type="component" value="Unassembled WGS sequence"/>
</dbReference>
<dbReference type="PANTHER" id="PTHR33755:SF9">
    <property type="entry name" value="TOXIN PARE1"/>
    <property type="match status" value="1"/>
</dbReference>
<organism evidence="4 5">
    <name type="scientific">Pedobacter suwonensis</name>
    <dbReference type="NCBI Taxonomy" id="332999"/>
    <lineage>
        <taxon>Bacteria</taxon>
        <taxon>Pseudomonadati</taxon>
        <taxon>Bacteroidota</taxon>
        <taxon>Sphingobacteriia</taxon>
        <taxon>Sphingobacteriales</taxon>
        <taxon>Sphingobacteriaceae</taxon>
        <taxon>Pedobacter</taxon>
    </lineage>
</organism>
<evidence type="ECO:0000256" key="2">
    <source>
        <dbReference type="ARBA" id="ARBA00022649"/>
    </source>
</evidence>
<accession>A0A1I0SEH5</accession>
<dbReference type="InterPro" id="IPR051803">
    <property type="entry name" value="TA_system_RelE-like_toxin"/>
</dbReference>
<evidence type="ECO:0000256" key="3">
    <source>
        <dbReference type="PIRNR" id="PIRNR029218"/>
    </source>
</evidence>
<dbReference type="InterPro" id="IPR035093">
    <property type="entry name" value="RelE/ParE_toxin_dom_sf"/>
</dbReference>
<gene>
    <name evidence="4" type="ORF">SAMN04488511_10116</name>
</gene>
<dbReference type="STRING" id="332999.SAMN04488511_10116"/>
<name>A0A1I0SEH5_9SPHI</name>
<protein>
    <recommendedName>
        <fullName evidence="3">Toxin</fullName>
    </recommendedName>
</protein>
<proteinExistence type="inferred from homology"/>
<dbReference type="Gene3D" id="3.30.2310.20">
    <property type="entry name" value="RelE-like"/>
    <property type="match status" value="1"/>
</dbReference>
<evidence type="ECO:0000313" key="5">
    <source>
        <dbReference type="Proteomes" id="UP000198836"/>
    </source>
</evidence>
<dbReference type="PIRSF" id="PIRSF029218">
    <property type="entry name" value="ParE"/>
    <property type="match status" value="1"/>
</dbReference>
<dbReference type="EMBL" id="FOJM01000001">
    <property type="protein sequence ID" value="SFA37793.1"/>
    <property type="molecule type" value="Genomic_DNA"/>
</dbReference>
<dbReference type="InterPro" id="IPR028344">
    <property type="entry name" value="ParE1/4"/>
</dbReference>
<dbReference type="Pfam" id="PF05016">
    <property type="entry name" value="ParE_toxin"/>
    <property type="match status" value="1"/>
</dbReference>
<dbReference type="PANTHER" id="PTHR33755">
    <property type="entry name" value="TOXIN PARE1-RELATED"/>
    <property type="match status" value="1"/>
</dbReference>
<keyword evidence="2" id="KW-1277">Toxin-antitoxin system</keyword>
<evidence type="ECO:0000313" key="4">
    <source>
        <dbReference type="EMBL" id="SFA37793.1"/>
    </source>
</evidence>
<dbReference type="OrthoDB" id="7173315at2"/>
<evidence type="ECO:0000256" key="1">
    <source>
        <dbReference type="ARBA" id="ARBA00006226"/>
    </source>
</evidence>
<reference evidence="5" key="1">
    <citation type="submission" date="2016-10" db="EMBL/GenBank/DDBJ databases">
        <authorList>
            <person name="Varghese N."/>
            <person name="Submissions S."/>
        </authorList>
    </citation>
    <scope>NUCLEOTIDE SEQUENCE [LARGE SCALE GENOMIC DNA]</scope>
    <source>
        <strain evidence="5">DSM 18130</strain>
    </source>
</reference>
<comment type="similarity">
    <text evidence="1 3">Belongs to the RelE toxin family.</text>
</comment>